<keyword evidence="2" id="KW-0963">Cytoplasm</keyword>
<evidence type="ECO:0000256" key="2">
    <source>
        <dbReference type="ARBA" id="ARBA00022490"/>
    </source>
</evidence>
<accession>A0A6J2YSP4</accession>
<name>A0A6J2YSP4_SITOR</name>
<evidence type="ECO:0000256" key="3">
    <source>
        <dbReference type="ARBA" id="ARBA00022670"/>
    </source>
</evidence>
<dbReference type="FunCoup" id="A0A6J2YSP4">
    <property type="interactions" value="102"/>
</dbReference>
<comment type="similarity">
    <text evidence="1">Belongs to the peptidase C15 family.</text>
</comment>
<dbReference type="RefSeq" id="XP_030766289.1">
    <property type="nucleotide sequence ID" value="XM_030910429.1"/>
</dbReference>
<dbReference type="PRINTS" id="PR00706">
    <property type="entry name" value="PYROGLUPTASE"/>
</dbReference>
<keyword evidence="6" id="KW-1185">Reference proteome</keyword>
<dbReference type="GO" id="GO:0005829">
    <property type="term" value="C:cytosol"/>
    <property type="evidence" value="ECO:0007669"/>
    <property type="project" value="InterPro"/>
</dbReference>
<dbReference type="Gene3D" id="3.40.630.20">
    <property type="entry name" value="Peptidase C15, pyroglutamyl peptidase I-like"/>
    <property type="match status" value="1"/>
</dbReference>
<dbReference type="KEGG" id="soy:115890248"/>
<dbReference type="PANTHER" id="PTHR23402:SF1">
    <property type="entry name" value="PYROGLUTAMYL-PEPTIDASE I"/>
    <property type="match status" value="1"/>
</dbReference>
<dbReference type="Proteomes" id="UP000504635">
    <property type="component" value="Unplaced"/>
</dbReference>
<reference evidence="7" key="1">
    <citation type="submission" date="2025-08" db="UniProtKB">
        <authorList>
            <consortium name="RefSeq"/>
        </authorList>
    </citation>
    <scope>IDENTIFICATION</scope>
    <source>
        <tissue evidence="7">Gonads</tissue>
    </source>
</reference>
<dbReference type="CDD" id="cd00501">
    <property type="entry name" value="Peptidase_C15"/>
    <property type="match status" value="1"/>
</dbReference>
<proteinExistence type="inferred from homology"/>
<evidence type="ECO:0000313" key="6">
    <source>
        <dbReference type="Proteomes" id="UP000504635"/>
    </source>
</evidence>
<sequence>MSVVENILVTGFGPFGEHKENASWEAVSSLPNEIKGFNVVKKQIPVIYTHVEVNIPNLWQEYNPKLVVHVGVSSYTNAIQIETRANKKGYERKDILNVCPTNSQANPCNEESNNDCIETSLCASTICNHLKEALNIQTVISRDAGRYLCEFIYYTSLNIDKKRTLFIHVPPVDKPYTKTELAHALEEIIKCGLELVFKNEENNYSSTAATIYKNGRAAAVF</sequence>
<dbReference type="GO" id="GO:0016920">
    <property type="term" value="F:pyroglutamyl-peptidase activity"/>
    <property type="evidence" value="ECO:0007669"/>
    <property type="project" value="InterPro"/>
</dbReference>
<dbReference type="OrthoDB" id="407146at2759"/>
<evidence type="ECO:0000313" key="7">
    <source>
        <dbReference type="RefSeq" id="XP_030766289.1"/>
    </source>
</evidence>
<dbReference type="InterPro" id="IPR000816">
    <property type="entry name" value="Peptidase_C15"/>
</dbReference>
<gene>
    <name evidence="7" type="primary">LOC115890248</name>
</gene>
<dbReference type="AlphaFoldDB" id="A0A6J2YSP4"/>
<dbReference type="PIRSF" id="PIRSF015592">
    <property type="entry name" value="Prld-crbxl_pptds"/>
    <property type="match status" value="1"/>
</dbReference>
<dbReference type="PANTHER" id="PTHR23402">
    <property type="entry name" value="PROTEASE FAMILY C15 PYROGLUTAMYL-PEPTIDASE I-RELATED"/>
    <property type="match status" value="1"/>
</dbReference>
<keyword evidence="3" id="KW-0645">Protease</keyword>
<dbReference type="InterPro" id="IPR016125">
    <property type="entry name" value="Peptidase_C15-like"/>
</dbReference>
<organism evidence="6 7">
    <name type="scientific">Sitophilus oryzae</name>
    <name type="common">Rice weevil</name>
    <name type="synonym">Curculio oryzae</name>
    <dbReference type="NCBI Taxonomy" id="7048"/>
    <lineage>
        <taxon>Eukaryota</taxon>
        <taxon>Metazoa</taxon>
        <taxon>Ecdysozoa</taxon>
        <taxon>Arthropoda</taxon>
        <taxon>Hexapoda</taxon>
        <taxon>Insecta</taxon>
        <taxon>Pterygota</taxon>
        <taxon>Neoptera</taxon>
        <taxon>Endopterygota</taxon>
        <taxon>Coleoptera</taxon>
        <taxon>Polyphaga</taxon>
        <taxon>Cucujiformia</taxon>
        <taxon>Curculionidae</taxon>
        <taxon>Dryophthorinae</taxon>
        <taxon>Sitophilus</taxon>
    </lineage>
</organism>
<dbReference type="SUPFAM" id="SSF53182">
    <property type="entry name" value="Pyrrolidone carboxyl peptidase (pyroglutamate aminopeptidase)"/>
    <property type="match status" value="1"/>
</dbReference>
<evidence type="ECO:0000256" key="4">
    <source>
        <dbReference type="ARBA" id="ARBA00022801"/>
    </source>
</evidence>
<keyword evidence="4" id="KW-0378">Hydrolase</keyword>
<protein>
    <submittedName>
        <fullName evidence="7">Pyroglutamyl-peptidase 1</fullName>
    </submittedName>
</protein>
<evidence type="ECO:0000256" key="5">
    <source>
        <dbReference type="ARBA" id="ARBA00022807"/>
    </source>
</evidence>
<dbReference type="GO" id="GO:0006508">
    <property type="term" value="P:proteolysis"/>
    <property type="evidence" value="ECO:0007669"/>
    <property type="project" value="UniProtKB-KW"/>
</dbReference>
<keyword evidence="5" id="KW-0788">Thiol protease</keyword>
<dbReference type="GeneID" id="115890248"/>
<dbReference type="InParanoid" id="A0A6J2YSP4"/>
<evidence type="ECO:0000256" key="1">
    <source>
        <dbReference type="ARBA" id="ARBA00006641"/>
    </source>
</evidence>
<dbReference type="InterPro" id="IPR036440">
    <property type="entry name" value="Peptidase_C15-like_sf"/>
</dbReference>
<dbReference type="Pfam" id="PF01470">
    <property type="entry name" value="Peptidase_C15"/>
    <property type="match status" value="1"/>
</dbReference>